<dbReference type="Proteomes" id="UP001310022">
    <property type="component" value="Unassembled WGS sequence"/>
</dbReference>
<sequence>MKRRDFIKTSGLVSAMGLLPGFLHPLKTLAAGSIQKRLVVVQLSGGNDGLNTIVPFRNDIYYRERPVIGLKGEQLIKVSDELAFNAAAKGMVELMDKGWLTVVNGVGYPNPNRSHFRSLDIWQSAAAADQYLPTGWLGRYLDSSCGKQSQVIQTGGGLDLAMKGEERKGLAIEQLRQFNEAWGRPLQKRLYQQLQEEHLGEDNLGYLYKTFADTMSSHEYINERLSQKVQGSDFGNSDLGRQLALIGKMMQAEIDAPVYYASTSGFDTHAGQQKTQERLWKQTSQALLEFSEYLNKSNLLENTLIMVFSEFGRRVSQNASQGTDHGTAGNLYLISKNLPQAGFYNELPSLTDLDANGDLKYSVDFRSVYRSVLEDWLKSQDQVIKDAKVKRLKNLIV</sequence>
<dbReference type="Pfam" id="PF07394">
    <property type="entry name" value="DUF1501"/>
    <property type="match status" value="1"/>
</dbReference>
<keyword evidence="2" id="KW-1185">Reference proteome</keyword>
<proteinExistence type="predicted"/>
<evidence type="ECO:0008006" key="3">
    <source>
        <dbReference type="Google" id="ProtNLM"/>
    </source>
</evidence>
<reference evidence="1 2" key="1">
    <citation type="submission" date="2021-12" db="EMBL/GenBank/DDBJ databases">
        <title>Genome sequencing of bacteria with rrn-lacking chromosome and rrn-plasmid.</title>
        <authorList>
            <person name="Anda M."/>
            <person name="Iwasaki W."/>
        </authorList>
    </citation>
    <scope>NUCLEOTIDE SEQUENCE [LARGE SCALE GENOMIC DNA]</scope>
    <source>
        <strain evidence="1 2">NBRC 15940</strain>
    </source>
</reference>
<gene>
    <name evidence="1" type="ORF">PEDI_41190</name>
</gene>
<dbReference type="EMBL" id="BQKE01000003">
    <property type="protein sequence ID" value="GJM63567.1"/>
    <property type="molecule type" value="Genomic_DNA"/>
</dbReference>
<dbReference type="RefSeq" id="WP_338238719.1">
    <property type="nucleotide sequence ID" value="NZ_BQKE01000003.1"/>
</dbReference>
<name>A0AAN5AM87_9BACT</name>
<evidence type="ECO:0000313" key="2">
    <source>
        <dbReference type="Proteomes" id="UP001310022"/>
    </source>
</evidence>
<dbReference type="PANTHER" id="PTHR43737:SF1">
    <property type="entry name" value="DUF1501 DOMAIN-CONTAINING PROTEIN"/>
    <property type="match status" value="1"/>
</dbReference>
<protein>
    <recommendedName>
        <fullName evidence="3">DUF1501 domain-containing protein</fullName>
    </recommendedName>
</protein>
<organism evidence="1 2">
    <name type="scientific">Persicobacter diffluens</name>
    <dbReference type="NCBI Taxonomy" id="981"/>
    <lineage>
        <taxon>Bacteria</taxon>
        <taxon>Pseudomonadati</taxon>
        <taxon>Bacteroidota</taxon>
        <taxon>Cytophagia</taxon>
        <taxon>Cytophagales</taxon>
        <taxon>Persicobacteraceae</taxon>
        <taxon>Persicobacter</taxon>
    </lineage>
</organism>
<dbReference type="InterPro" id="IPR010869">
    <property type="entry name" value="DUF1501"/>
</dbReference>
<dbReference type="PANTHER" id="PTHR43737">
    <property type="entry name" value="BLL7424 PROTEIN"/>
    <property type="match status" value="1"/>
</dbReference>
<dbReference type="AlphaFoldDB" id="A0AAN5AM87"/>
<evidence type="ECO:0000313" key="1">
    <source>
        <dbReference type="EMBL" id="GJM63567.1"/>
    </source>
</evidence>
<accession>A0AAN5AM87</accession>
<comment type="caution">
    <text evidence="1">The sequence shown here is derived from an EMBL/GenBank/DDBJ whole genome shotgun (WGS) entry which is preliminary data.</text>
</comment>